<protein>
    <submittedName>
        <fullName evidence="2">Uncharacterized protein</fullName>
    </submittedName>
</protein>
<dbReference type="AlphaFoldDB" id="A0A813IYS9"/>
<feature type="compositionally biased region" description="Low complexity" evidence="1">
    <location>
        <begin position="238"/>
        <end position="251"/>
    </location>
</feature>
<proteinExistence type="predicted"/>
<reference evidence="2" key="1">
    <citation type="submission" date="2021-02" db="EMBL/GenBank/DDBJ databases">
        <authorList>
            <person name="Dougan E. K."/>
            <person name="Rhodes N."/>
            <person name="Thang M."/>
            <person name="Chan C."/>
        </authorList>
    </citation>
    <scope>NUCLEOTIDE SEQUENCE</scope>
</reference>
<evidence type="ECO:0000256" key="1">
    <source>
        <dbReference type="SAM" id="MobiDB-lite"/>
    </source>
</evidence>
<dbReference type="EMBL" id="CAJNNW010015429">
    <property type="protein sequence ID" value="CAE8657707.1"/>
    <property type="molecule type" value="Genomic_DNA"/>
</dbReference>
<feature type="compositionally biased region" description="Low complexity" evidence="1">
    <location>
        <begin position="193"/>
        <end position="202"/>
    </location>
</feature>
<feature type="region of interest" description="Disordered" evidence="1">
    <location>
        <begin position="1"/>
        <end position="52"/>
    </location>
</feature>
<accession>A0A813IYS9</accession>
<name>A0A813IYS9_POLGL</name>
<organism evidence="2 3">
    <name type="scientific">Polarella glacialis</name>
    <name type="common">Dinoflagellate</name>
    <dbReference type="NCBI Taxonomy" id="89957"/>
    <lineage>
        <taxon>Eukaryota</taxon>
        <taxon>Sar</taxon>
        <taxon>Alveolata</taxon>
        <taxon>Dinophyceae</taxon>
        <taxon>Suessiales</taxon>
        <taxon>Suessiaceae</taxon>
        <taxon>Polarella</taxon>
    </lineage>
</organism>
<feature type="compositionally biased region" description="Low complexity" evidence="1">
    <location>
        <begin position="297"/>
        <end position="311"/>
    </location>
</feature>
<feature type="region of interest" description="Disordered" evidence="1">
    <location>
        <begin position="189"/>
        <end position="356"/>
    </location>
</feature>
<dbReference type="Proteomes" id="UP000626109">
    <property type="component" value="Unassembled WGS sequence"/>
</dbReference>
<sequence>MPGQALRDQKRPPAAAPAAAPRRSASVSSSSSSSSSSTSKAPAGATPAATLPTAEAPDLGAAAAGSFGGFVAAPALDDGPGYADGLISPEPFQEEEQEQHTPHELRTPSPGVESPPLPGVFVAEPESKSQAQPARGSSWTEVQQCELEDLQRELEVEMRRPCASIETQTECNFEDVVEDVADRWFAGFVDPTAARPGAAQRPRGSEGAGDEHSEEASSSSSSSSDSEEEEAAGTIRPAAGTSTATSQAAGTIRPERQLRRRPAGSRSRSRGEGRSRGRGGPATGGKGGARGQRKGRSVSSSSSSTSTTEGSSAKRQREPSSEKEPGALASGPVVGGPPARPGGPAGAAALPDLTMDPRMRMRLQDYSDVA</sequence>
<feature type="compositionally biased region" description="Gly residues" evidence="1">
    <location>
        <begin position="278"/>
        <end position="290"/>
    </location>
</feature>
<evidence type="ECO:0000313" key="2">
    <source>
        <dbReference type="EMBL" id="CAE8657707.1"/>
    </source>
</evidence>
<feature type="compositionally biased region" description="Low complexity" evidence="1">
    <location>
        <begin position="12"/>
        <end position="52"/>
    </location>
</feature>
<feature type="compositionally biased region" description="Polar residues" evidence="1">
    <location>
        <begin position="128"/>
        <end position="142"/>
    </location>
</feature>
<gene>
    <name evidence="2" type="ORF">PGLA2088_LOCUS12984</name>
</gene>
<evidence type="ECO:0000313" key="3">
    <source>
        <dbReference type="Proteomes" id="UP000626109"/>
    </source>
</evidence>
<comment type="caution">
    <text evidence="2">The sequence shown here is derived from an EMBL/GenBank/DDBJ whole genome shotgun (WGS) entry which is preliminary data.</text>
</comment>
<feature type="compositionally biased region" description="Basic and acidic residues" evidence="1">
    <location>
        <begin position="315"/>
        <end position="325"/>
    </location>
</feature>
<feature type="region of interest" description="Disordered" evidence="1">
    <location>
        <begin position="70"/>
        <end position="142"/>
    </location>
</feature>